<accession>A0A4R4GAH3</accession>
<dbReference type="AlphaFoldDB" id="A0A4R4GAH3"/>
<evidence type="ECO:0000313" key="1">
    <source>
        <dbReference type="EMBL" id="KAA5323913.1"/>
    </source>
</evidence>
<dbReference type="EMBL" id="SLTU01000003">
    <property type="protein sequence ID" value="TDA71995.1"/>
    <property type="molecule type" value="Genomic_DNA"/>
</dbReference>
<gene>
    <name evidence="2" type="ORF">E1I98_24350</name>
    <name evidence="1" type="ORF">F2Z07_02390</name>
</gene>
<reference evidence="2 3" key="2">
    <citation type="journal article" date="2019" name="Nat. Microbiol.">
        <title>Genomic variation and strain-specific functional adaptation in the human gut microbiome during early life.</title>
        <authorList>
            <person name="Vatanen T."/>
            <person name="Plichta D.R."/>
            <person name="Somani J."/>
            <person name="Munch P.C."/>
            <person name="Arthur T.D."/>
            <person name="Hall A.B."/>
            <person name="Rudolf S."/>
            <person name="Oakeley E.J."/>
            <person name="Ke X."/>
            <person name="Young R.A."/>
            <person name="Haiser H.J."/>
            <person name="Kolde R."/>
            <person name="Yassour M."/>
            <person name="Luopajarvi K."/>
            <person name="Siljander H."/>
            <person name="Virtanen S.M."/>
            <person name="Ilonen J."/>
            <person name="Uibo R."/>
            <person name="Tillmann V."/>
            <person name="Mokurov S."/>
            <person name="Dorshakova N."/>
            <person name="Porter J.A."/>
            <person name="McHardy A.C."/>
            <person name="Lahdesmaki H."/>
            <person name="Vlamakis H."/>
            <person name="Huttenhower C."/>
            <person name="Knip M."/>
            <person name="Xavier R.J."/>
        </authorList>
    </citation>
    <scope>NUCLEOTIDE SEQUENCE [LARGE SCALE GENOMIC DNA]</scope>
    <source>
        <strain evidence="2 3">RJX1047</strain>
    </source>
</reference>
<comment type="caution">
    <text evidence="2">The sequence shown here is derived from an EMBL/GenBank/DDBJ whole genome shotgun (WGS) entry which is preliminary data.</text>
</comment>
<dbReference type="EMBL" id="VVZV01000002">
    <property type="protein sequence ID" value="KAA5323913.1"/>
    <property type="molecule type" value="Genomic_DNA"/>
</dbReference>
<dbReference type="Proteomes" id="UP000294527">
    <property type="component" value="Unassembled WGS sequence"/>
</dbReference>
<protein>
    <submittedName>
        <fullName evidence="2">Uncharacterized protein</fullName>
    </submittedName>
</protein>
<evidence type="ECO:0000313" key="2">
    <source>
        <dbReference type="EMBL" id="TDA71995.1"/>
    </source>
</evidence>
<evidence type="ECO:0000313" key="3">
    <source>
        <dbReference type="Proteomes" id="UP000294527"/>
    </source>
</evidence>
<name>A0A4R4GAH3_9BACT</name>
<reference evidence="1 4" key="1">
    <citation type="journal article" date="2019" name="Nat. Med.">
        <title>A library of human gut bacterial isolates paired with longitudinal multiomics data enables mechanistic microbiome research.</title>
        <authorList>
            <person name="Poyet M."/>
            <person name="Groussin M."/>
            <person name="Gibbons S.M."/>
            <person name="Avila-Pacheco J."/>
            <person name="Jiang X."/>
            <person name="Kearney S.M."/>
            <person name="Perrotta A.R."/>
            <person name="Berdy B."/>
            <person name="Zhao S."/>
            <person name="Lieberman T.D."/>
            <person name="Swanson P.K."/>
            <person name="Smith M."/>
            <person name="Roesemann S."/>
            <person name="Alexander J.E."/>
            <person name="Rich S.A."/>
            <person name="Livny J."/>
            <person name="Vlamakis H."/>
            <person name="Clish C."/>
            <person name="Bullock K."/>
            <person name="Deik A."/>
            <person name="Scott J."/>
            <person name="Pierce K.A."/>
            <person name="Xavier R.J."/>
            <person name="Alm E.J."/>
        </authorList>
    </citation>
    <scope>NUCLEOTIDE SEQUENCE [LARGE SCALE GENOMIC DNA]</scope>
    <source>
        <strain evidence="1 4">BIOML-A25</strain>
    </source>
</reference>
<proteinExistence type="predicted"/>
<dbReference type="Proteomes" id="UP000481700">
    <property type="component" value="Unassembled WGS sequence"/>
</dbReference>
<sequence>MNQIFGGIECKLYICHVIFFIVLDLRLTKVGARRCSFLFLVPSVSFHSPNHQLLNAVDFLKYSVSCFHPMDFMLSLCQCKLTNNLHEKTHKPFMLGGCCRIAECLRPGGKRS</sequence>
<organism evidence="2 3">
    <name type="scientific">Phocaeicola dorei</name>
    <dbReference type="NCBI Taxonomy" id="357276"/>
    <lineage>
        <taxon>Bacteria</taxon>
        <taxon>Pseudomonadati</taxon>
        <taxon>Bacteroidota</taxon>
        <taxon>Bacteroidia</taxon>
        <taxon>Bacteroidales</taxon>
        <taxon>Bacteroidaceae</taxon>
        <taxon>Phocaeicola</taxon>
    </lineage>
</organism>
<evidence type="ECO:0000313" key="4">
    <source>
        <dbReference type="Proteomes" id="UP000481700"/>
    </source>
</evidence>